<dbReference type="NCBIfam" id="TIGR00893">
    <property type="entry name" value="2A0114"/>
    <property type="match status" value="1"/>
</dbReference>
<dbReference type="Pfam" id="PF07690">
    <property type="entry name" value="MFS_1"/>
    <property type="match status" value="1"/>
</dbReference>
<dbReference type="SUPFAM" id="SSF103473">
    <property type="entry name" value="MFS general substrate transporter"/>
    <property type="match status" value="1"/>
</dbReference>
<feature type="transmembrane region" description="Helical" evidence="6">
    <location>
        <begin position="291"/>
        <end position="311"/>
    </location>
</feature>
<keyword evidence="3 6" id="KW-0812">Transmembrane</keyword>
<dbReference type="RefSeq" id="WP_319520735.1">
    <property type="nucleotide sequence ID" value="NZ_JBEPLY010000010.1"/>
</dbReference>
<evidence type="ECO:0000259" key="7">
    <source>
        <dbReference type="PROSITE" id="PS50850"/>
    </source>
</evidence>
<feature type="domain" description="Major facilitator superfamily (MFS) profile" evidence="7">
    <location>
        <begin position="23"/>
        <end position="444"/>
    </location>
</feature>
<feature type="transmembrane region" description="Helical" evidence="6">
    <location>
        <begin position="389"/>
        <end position="412"/>
    </location>
</feature>
<name>A0ABV2ID51_9HYPH</name>
<evidence type="ECO:0000313" key="8">
    <source>
        <dbReference type="EMBL" id="MET3600846.1"/>
    </source>
</evidence>
<dbReference type="InterPro" id="IPR011701">
    <property type="entry name" value="MFS"/>
</dbReference>
<feature type="transmembrane region" description="Helical" evidence="6">
    <location>
        <begin position="356"/>
        <end position="377"/>
    </location>
</feature>
<keyword evidence="5 6" id="KW-0472">Membrane</keyword>
<dbReference type="Gene3D" id="1.20.1250.20">
    <property type="entry name" value="MFS general substrate transporter like domains"/>
    <property type="match status" value="2"/>
</dbReference>
<keyword evidence="2" id="KW-1003">Cell membrane</keyword>
<protein>
    <submittedName>
        <fullName evidence="8">ACS family glucarate transporter-like MFS transporter</fullName>
    </submittedName>
</protein>
<comment type="caution">
    <text evidence="8">The sequence shown here is derived from an EMBL/GenBank/DDBJ whole genome shotgun (WGS) entry which is preliminary data.</text>
</comment>
<evidence type="ECO:0000256" key="3">
    <source>
        <dbReference type="ARBA" id="ARBA00022692"/>
    </source>
</evidence>
<comment type="subcellular location">
    <subcellularLocation>
        <location evidence="1">Cell membrane</location>
        <topology evidence="1">Multi-pass membrane protein</topology>
    </subcellularLocation>
</comment>
<keyword evidence="9" id="KW-1185">Reference proteome</keyword>
<feature type="transmembrane region" description="Helical" evidence="6">
    <location>
        <begin position="418"/>
        <end position="440"/>
    </location>
</feature>
<dbReference type="Proteomes" id="UP001549164">
    <property type="component" value="Unassembled WGS sequence"/>
</dbReference>
<feature type="transmembrane region" description="Helical" evidence="6">
    <location>
        <begin position="153"/>
        <end position="173"/>
    </location>
</feature>
<dbReference type="InterPro" id="IPR020846">
    <property type="entry name" value="MFS_dom"/>
</dbReference>
<evidence type="ECO:0000256" key="6">
    <source>
        <dbReference type="SAM" id="Phobius"/>
    </source>
</evidence>
<dbReference type="PANTHER" id="PTHR11662">
    <property type="entry name" value="SOLUTE CARRIER FAMILY 17"/>
    <property type="match status" value="1"/>
</dbReference>
<organism evidence="8 9">
    <name type="scientific">Martelella mangrovi</name>
    <dbReference type="NCBI Taxonomy" id="1397477"/>
    <lineage>
        <taxon>Bacteria</taxon>
        <taxon>Pseudomonadati</taxon>
        <taxon>Pseudomonadota</taxon>
        <taxon>Alphaproteobacteria</taxon>
        <taxon>Hyphomicrobiales</taxon>
        <taxon>Aurantimonadaceae</taxon>
        <taxon>Martelella</taxon>
    </lineage>
</organism>
<evidence type="ECO:0000256" key="5">
    <source>
        <dbReference type="ARBA" id="ARBA00023136"/>
    </source>
</evidence>
<evidence type="ECO:0000256" key="4">
    <source>
        <dbReference type="ARBA" id="ARBA00022989"/>
    </source>
</evidence>
<gene>
    <name evidence="8" type="ORF">ABID12_002797</name>
</gene>
<dbReference type="PROSITE" id="PS50850">
    <property type="entry name" value="MFS"/>
    <property type="match status" value="1"/>
</dbReference>
<sequence length="454" mass="48141">MSETTATPGPVSAGTRPTNIRWLILLMLFGVTIVNFACRAVVSVAGPDIEQTLGLSSVSMGYIFSAFAWSYVLAQLPGGWLLDHLGSKKTYFIALSLWSVFTVLQGAVGFLAGGAAVIAFFVLRLLVGVAEAPAFPANGRITSAWFPDKERGFASAVFNSAQYAGTAFFSPIIGLIVHYYGWQAAFFIIGGIGILLALFWNKIVYGPKDHPSANAAELDYIREGGGLVDLDAKKKSAASQQHVDTAKCLKELLGSRMLLGLYIYQFCINTLTYFFLTWFPTYLVVARHMTILKAGAVSALPAICGFAGGLLGGWVSDRLIKAGMSLSLARKIPIIIGMVLAMAMMLCNYVDSNVVIIALMSLAFFGKGFGALGWAVVSDTSPKEAGGLSGALFNTFGNAAGIITPIIIGYLVQASGNFNSALVFVGASAAVAILAMVFMVGNIHRFELKGAIAK</sequence>
<keyword evidence="4 6" id="KW-1133">Transmembrane helix</keyword>
<dbReference type="PIRSF" id="PIRSF002808">
    <property type="entry name" value="Hexose_phosphate_transp"/>
    <property type="match status" value="1"/>
</dbReference>
<dbReference type="EMBL" id="JBEPLY010000010">
    <property type="protein sequence ID" value="MET3600846.1"/>
    <property type="molecule type" value="Genomic_DNA"/>
</dbReference>
<feature type="transmembrane region" description="Helical" evidence="6">
    <location>
        <begin position="332"/>
        <end position="350"/>
    </location>
</feature>
<proteinExistence type="predicted"/>
<reference evidence="8 9" key="1">
    <citation type="submission" date="2024-06" db="EMBL/GenBank/DDBJ databases">
        <title>Genomic Encyclopedia of Type Strains, Phase IV (KMG-IV): sequencing the most valuable type-strain genomes for metagenomic binning, comparative biology and taxonomic classification.</title>
        <authorList>
            <person name="Goeker M."/>
        </authorList>
    </citation>
    <scope>NUCLEOTIDE SEQUENCE [LARGE SCALE GENOMIC DNA]</scope>
    <source>
        <strain evidence="8 9">DSM 28102</strain>
    </source>
</reference>
<evidence type="ECO:0000256" key="2">
    <source>
        <dbReference type="ARBA" id="ARBA00022475"/>
    </source>
</evidence>
<evidence type="ECO:0000313" key="9">
    <source>
        <dbReference type="Proteomes" id="UP001549164"/>
    </source>
</evidence>
<feature type="transmembrane region" description="Helical" evidence="6">
    <location>
        <begin position="20"/>
        <end position="41"/>
    </location>
</feature>
<feature type="transmembrane region" description="Helical" evidence="6">
    <location>
        <begin position="53"/>
        <end position="72"/>
    </location>
</feature>
<feature type="transmembrane region" description="Helical" evidence="6">
    <location>
        <begin position="259"/>
        <end position="279"/>
    </location>
</feature>
<dbReference type="PANTHER" id="PTHR11662:SF399">
    <property type="entry name" value="FI19708P1-RELATED"/>
    <property type="match status" value="1"/>
</dbReference>
<dbReference type="CDD" id="cd17319">
    <property type="entry name" value="MFS_ExuT_GudP_like"/>
    <property type="match status" value="1"/>
</dbReference>
<feature type="transmembrane region" description="Helical" evidence="6">
    <location>
        <begin position="92"/>
        <end position="123"/>
    </location>
</feature>
<dbReference type="InterPro" id="IPR036259">
    <property type="entry name" value="MFS_trans_sf"/>
</dbReference>
<dbReference type="InterPro" id="IPR050382">
    <property type="entry name" value="MFS_Na/Anion_cotransporter"/>
</dbReference>
<feature type="transmembrane region" description="Helical" evidence="6">
    <location>
        <begin position="179"/>
        <end position="200"/>
    </location>
</feature>
<evidence type="ECO:0000256" key="1">
    <source>
        <dbReference type="ARBA" id="ARBA00004651"/>
    </source>
</evidence>
<dbReference type="InterPro" id="IPR000849">
    <property type="entry name" value="Sugar_P_transporter"/>
</dbReference>
<accession>A0ABV2ID51</accession>